<proteinExistence type="predicted"/>
<evidence type="ECO:0000313" key="1">
    <source>
        <dbReference type="EMBL" id="GAH75579.1"/>
    </source>
</evidence>
<dbReference type="EMBL" id="BARU01026297">
    <property type="protein sequence ID" value="GAH75579.1"/>
    <property type="molecule type" value="Genomic_DNA"/>
</dbReference>
<name>X1JB42_9ZZZZ</name>
<accession>X1JB42</accession>
<comment type="caution">
    <text evidence="1">The sequence shown here is derived from an EMBL/GenBank/DDBJ whole genome shotgun (WGS) entry which is preliminary data.</text>
</comment>
<protein>
    <submittedName>
        <fullName evidence="1">Uncharacterized protein</fullName>
    </submittedName>
</protein>
<organism evidence="1">
    <name type="scientific">marine sediment metagenome</name>
    <dbReference type="NCBI Taxonomy" id="412755"/>
    <lineage>
        <taxon>unclassified sequences</taxon>
        <taxon>metagenomes</taxon>
        <taxon>ecological metagenomes</taxon>
    </lineage>
</organism>
<dbReference type="AlphaFoldDB" id="X1JB42"/>
<reference evidence="1" key="1">
    <citation type="journal article" date="2014" name="Front. Microbiol.">
        <title>High frequency of phylogenetically diverse reductive dehalogenase-homologous genes in deep subseafloor sedimentary metagenomes.</title>
        <authorList>
            <person name="Kawai M."/>
            <person name="Futagami T."/>
            <person name="Toyoda A."/>
            <person name="Takaki Y."/>
            <person name="Nishi S."/>
            <person name="Hori S."/>
            <person name="Arai W."/>
            <person name="Tsubouchi T."/>
            <person name="Morono Y."/>
            <person name="Uchiyama I."/>
            <person name="Ito T."/>
            <person name="Fujiyama A."/>
            <person name="Inagaki F."/>
            <person name="Takami H."/>
        </authorList>
    </citation>
    <scope>NUCLEOTIDE SEQUENCE</scope>
    <source>
        <strain evidence="1">Expedition CK06-06</strain>
    </source>
</reference>
<sequence>MILFNLIELMKYRNVSSKLYEGDVNEAEVDNKDDPIEVGPFKEATFFLDCSAFVGTNINVKIYSKDPAADKWHEIAAFTQLTAIGSEMKPVAANLGDKIAYVITPTGAGVKTLTISANLKIM</sequence>
<gene>
    <name evidence="1" type="ORF">S03H2_42262</name>
</gene>